<sequence>MKNIMQFNRIKNQALSRIDKQTATLKYMDINNLLDNTYIRYNGQVFKFAVDFGVIIERVDGCAEAQTIKYKYLLPTDANSERRVPLEIRSEQSFSIFKQYFRKVVGTTYERTNTGGAAIPSLNQHIKRREIYCVDYKGNPCFWTAYSFVTMSNTKDKQ</sequence>
<accession>A0A5J4VV07</accession>
<protein>
    <submittedName>
        <fullName evidence="1">Uncharacterized protein</fullName>
    </submittedName>
</protein>
<comment type="caution">
    <text evidence="1">The sequence shown here is derived from an EMBL/GenBank/DDBJ whole genome shotgun (WGS) entry which is preliminary data.</text>
</comment>
<name>A0A5J4VV07_9EUKA</name>
<dbReference type="EMBL" id="SNRW01004760">
    <property type="protein sequence ID" value="KAA6386541.1"/>
    <property type="molecule type" value="Genomic_DNA"/>
</dbReference>
<proteinExistence type="predicted"/>
<evidence type="ECO:0000313" key="2">
    <source>
        <dbReference type="Proteomes" id="UP000324800"/>
    </source>
</evidence>
<dbReference type="Proteomes" id="UP000324800">
    <property type="component" value="Unassembled WGS sequence"/>
</dbReference>
<reference evidence="1 2" key="1">
    <citation type="submission" date="2019-03" db="EMBL/GenBank/DDBJ databases">
        <title>Single cell metagenomics reveals metabolic interactions within the superorganism composed of flagellate Streblomastix strix and complex community of Bacteroidetes bacteria on its surface.</title>
        <authorList>
            <person name="Treitli S.C."/>
            <person name="Kolisko M."/>
            <person name="Husnik F."/>
            <person name="Keeling P."/>
            <person name="Hampl V."/>
        </authorList>
    </citation>
    <scope>NUCLEOTIDE SEQUENCE [LARGE SCALE GENOMIC DNA]</scope>
    <source>
        <strain evidence="1">ST1C</strain>
    </source>
</reference>
<dbReference type="AlphaFoldDB" id="A0A5J4VV07"/>
<organism evidence="1 2">
    <name type="scientific">Streblomastix strix</name>
    <dbReference type="NCBI Taxonomy" id="222440"/>
    <lineage>
        <taxon>Eukaryota</taxon>
        <taxon>Metamonada</taxon>
        <taxon>Preaxostyla</taxon>
        <taxon>Oxymonadida</taxon>
        <taxon>Streblomastigidae</taxon>
        <taxon>Streblomastix</taxon>
    </lineage>
</organism>
<evidence type="ECO:0000313" key="1">
    <source>
        <dbReference type="EMBL" id="KAA6386541.1"/>
    </source>
</evidence>
<gene>
    <name evidence="1" type="ORF">EZS28_017933</name>
</gene>